<dbReference type="PANTHER" id="PTHR12526">
    <property type="entry name" value="GLYCOSYLTRANSFERASE"/>
    <property type="match status" value="1"/>
</dbReference>
<dbReference type="Pfam" id="PF00534">
    <property type="entry name" value="Glycos_transf_1"/>
    <property type="match status" value="1"/>
</dbReference>
<dbReference type="STRING" id="1619036.US58_C0038G0002"/>
<dbReference type="InterPro" id="IPR028098">
    <property type="entry name" value="Glyco_trans_4-like_N"/>
</dbReference>
<feature type="domain" description="Glycosyltransferase subfamily 4-like N-terminal" evidence="2">
    <location>
        <begin position="16"/>
        <end position="173"/>
    </location>
</feature>
<evidence type="ECO:0000313" key="4">
    <source>
        <dbReference type="Proteomes" id="UP000034333"/>
    </source>
</evidence>
<organism evidence="3 4">
    <name type="scientific">Candidatus Magasanikbacteria bacterium GW2011_GWA2_37_8</name>
    <dbReference type="NCBI Taxonomy" id="1619036"/>
    <lineage>
        <taxon>Bacteria</taxon>
        <taxon>Candidatus Magasanikiibacteriota</taxon>
    </lineage>
</organism>
<feature type="domain" description="Glycosyl transferase family 1" evidence="1">
    <location>
        <begin position="181"/>
        <end position="335"/>
    </location>
</feature>
<dbReference type="CDD" id="cd03801">
    <property type="entry name" value="GT4_PimA-like"/>
    <property type="match status" value="1"/>
</dbReference>
<evidence type="ECO:0000259" key="1">
    <source>
        <dbReference type="Pfam" id="PF00534"/>
    </source>
</evidence>
<evidence type="ECO:0000259" key="2">
    <source>
        <dbReference type="Pfam" id="PF13439"/>
    </source>
</evidence>
<gene>
    <name evidence="3" type="ORF">US58_C0038G0002</name>
</gene>
<sequence length="364" mass="41067">MKAKKVGIIYSGGKYWGGVETYLSLLFDLYDKEKVELCLISLGNWELSKKLQEKEGKVFVLSGKRMRLKTFAEITQLIKKEKIDLLVSQGVVANFYARLSAFFSGVPNLVTVHSELAQDYNNVFIKYAYLFSDIAFSPITKKYITVSHFLKNNLTKRGINKKKFDVIYNGVQLSGQKEDFHSPKHDKIVIGSIGRLHKVKGYDNLIEAANILEDKNPNFRIVIWGDGPEKENLNKKIKDFEIDHHVELAGFEPDLNKILSRVDVYIQPSLSEGFGLTVVEAMLAGRPVIVTPAGALKEIVNNGITGIISKSTEPKDLADSILKMLEDKELGKELSVCARNYAVREFDPEKWANKTIKAYLEVTK</sequence>
<dbReference type="GO" id="GO:0016757">
    <property type="term" value="F:glycosyltransferase activity"/>
    <property type="evidence" value="ECO:0007669"/>
    <property type="project" value="InterPro"/>
</dbReference>
<proteinExistence type="predicted"/>
<dbReference type="Pfam" id="PF13439">
    <property type="entry name" value="Glyco_transf_4"/>
    <property type="match status" value="1"/>
</dbReference>
<dbReference type="InterPro" id="IPR001296">
    <property type="entry name" value="Glyco_trans_1"/>
</dbReference>
<protein>
    <submittedName>
        <fullName evidence="3">Glycosyl transferase group 1</fullName>
    </submittedName>
</protein>
<dbReference type="Gene3D" id="3.40.50.2000">
    <property type="entry name" value="Glycogen Phosphorylase B"/>
    <property type="match status" value="2"/>
</dbReference>
<evidence type="ECO:0000313" key="3">
    <source>
        <dbReference type="EMBL" id="KKQ39230.1"/>
    </source>
</evidence>
<dbReference type="SUPFAM" id="SSF53756">
    <property type="entry name" value="UDP-Glycosyltransferase/glycogen phosphorylase"/>
    <property type="match status" value="1"/>
</dbReference>
<reference evidence="3 4" key="1">
    <citation type="journal article" date="2015" name="Nature">
        <title>rRNA introns, odd ribosomes, and small enigmatic genomes across a large radiation of phyla.</title>
        <authorList>
            <person name="Brown C.T."/>
            <person name="Hug L.A."/>
            <person name="Thomas B.C."/>
            <person name="Sharon I."/>
            <person name="Castelle C.J."/>
            <person name="Singh A."/>
            <person name="Wilkins M.J."/>
            <person name="Williams K.H."/>
            <person name="Banfield J.F."/>
        </authorList>
    </citation>
    <scope>NUCLEOTIDE SEQUENCE [LARGE SCALE GENOMIC DNA]</scope>
</reference>
<dbReference type="EMBL" id="LBTN01000038">
    <property type="protein sequence ID" value="KKQ39230.1"/>
    <property type="molecule type" value="Genomic_DNA"/>
</dbReference>
<dbReference type="Proteomes" id="UP000034333">
    <property type="component" value="Unassembled WGS sequence"/>
</dbReference>
<dbReference type="AlphaFoldDB" id="A0A0G0HKZ1"/>
<name>A0A0G0HKZ1_9BACT</name>
<keyword evidence="3" id="KW-0808">Transferase</keyword>
<accession>A0A0G0HKZ1</accession>
<comment type="caution">
    <text evidence="3">The sequence shown here is derived from an EMBL/GenBank/DDBJ whole genome shotgun (WGS) entry which is preliminary data.</text>
</comment>